<proteinExistence type="predicted"/>
<dbReference type="AlphaFoldDB" id="A0AAD9M4U4"/>
<reference evidence="6" key="1">
    <citation type="submission" date="2021-06" db="EMBL/GenBank/DDBJ databases">
        <title>Comparative genomics, transcriptomics and evolutionary studies reveal genomic signatures of adaptation to plant cell wall in hemibiotrophic fungi.</title>
        <authorList>
            <consortium name="DOE Joint Genome Institute"/>
            <person name="Baroncelli R."/>
            <person name="Diaz J.F."/>
            <person name="Benocci T."/>
            <person name="Peng M."/>
            <person name="Battaglia E."/>
            <person name="Haridas S."/>
            <person name="Andreopoulos W."/>
            <person name="Labutti K."/>
            <person name="Pangilinan J."/>
            <person name="Floch G.L."/>
            <person name="Makela M.R."/>
            <person name="Henrissat B."/>
            <person name="Grigoriev I.V."/>
            <person name="Crouch J.A."/>
            <person name="De Vries R.P."/>
            <person name="Sukno S.A."/>
            <person name="Thon M.R."/>
        </authorList>
    </citation>
    <scope>NUCLEOTIDE SEQUENCE</scope>
    <source>
        <strain evidence="6">MAFF235873</strain>
    </source>
</reference>
<sequence>MATATGQESGSTTTLMRFDNPWFFPEFEKIDPEYGLISRPFYDIDDGDHWCLFGEITDVSLPIRVRLVVRDRENQSFVVAFYPDNSDRPKLNSLARKLKVGYTIAIVYPRQHQFMDGTEGVRVEDLHTCHVIAAKLEDVFSINAGLCNYTQKLCDLKNCHSCGKEDKKLLKCGGCGFYYYCSTDCQKTAWDSKGHKKACRLLKEPNLKALLNMGEATADHPVRFVV</sequence>
<evidence type="ECO:0000313" key="6">
    <source>
        <dbReference type="EMBL" id="KAK2033374.1"/>
    </source>
</evidence>
<keyword evidence="3" id="KW-0862">Zinc</keyword>
<dbReference type="InterPro" id="IPR002893">
    <property type="entry name" value="Znf_MYND"/>
</dbReference>
<dbReference type="Pfam" id="PF01753">
    <property type="entry name" value="zf-MYND"/>
    <property type="match status" value="1"/>
</dbReference>
<keyword evidence="2 4" id="KW-0863">Zinc-finger</keyword>
<dbReference type="PROSITE" id="PS50865">
    <property type="entry name" value="ZF_MYND_2"/>
    <property type="match status" value="1"/>
</dbReference>
<evidence type="ECO:0000313" key="7">
    <source>
        <dbReference type="Proteomes" id="UP001232148"/>
    </source>
</evidence>
<evidence type="ECO:0000256" key="1">
    <source>
        <dbReference type="ARBA" id="ARBA00022723"/>
    </source>
</evidence>
<name>A0AAD9M4U4_9PEZI</name>
<dbReference type="SUPFAM" id="SSF144232">
    <property type="entry name" value="HIT/MYND zinc finger-like"/>
    <property type="match status" value="1"/>
</dbReference>
<protein>
    <recommendedName>
        <fullName evidence="5">MYND-type domain-containing protein</fullName>
    </recommendedName>
</protein>
<comment type="caution">
    <text evidence="6">The sequence shown here is derived from an EMBL/GenBank/DDBJ whole genome shotgun (WGS) entry which is preliminary data.</text>
</comment>
<feature type="domain" description="MYND-type" evidence="5">
    <location>
        <begin position="159"/>
        <end position="199"/>
    </location>
</feature>
<keyword evidence="7" id="KW-1185">Reference proteome</keyword>
<dbReference type="EMBL" id="MU842822">
    <property type="protein sequence ID" value="KAK2033374.1"/>
    <property type="molecule type" value="Genomic_DNA"/>
</dbReference>
<organism evidence="6 7">
    <name type="scientific">Colletotrichum zoysiae</name>
    <dbReference type="NCBI Taxonomy" id="1216348"/>
    <lineage>
        <taxon>Eukaryota</taxon>
        <taxon>Fungi</taxon>
        <taxon>Dikarya</taxon>
        <taxon>Ascomycota</taxon>
        <taxon>Pezizomycotina</taxon>
        <taxon>Sordariomycetes</taxon>
        <taxon>Hypocreomycetidae</taxon>
        <taxon>Glomerellales</taxon>
        <taxon>Glomerellaceae</taxon>
        <taxon>Colletotrichum</taxon>
        <taxon>Colletotrichum graminicola species complex</taxon>
    </lineage>
</organism>
<evidence type="ECO:0000256" key="3">
    <source>
        <dbReference type="ARBA" id="ARBA00022833"/>
    </source>
</evidence>
<dbReference type="Gene3D" id="6.10.140.2220">
    <property type="match status" value="1"/>
</dbReference>
<keyword evidence="1" id="KW-0479">Metal-binding</keyword>
<evidence type="ECO:0000256" key="4">
    <source>
        <dbReference type="PROSITE-ProRule" id="PRU00134"/>
    </source>
</evidence>
<dbReference type="Proteomes" id="UP001232148">
    <property type="component" value="Unassembled WGS sequence"/>
</dbReference>
<accession>A0AAD9M4U4</accession>
<gene>
    <name evidence="6" type="ORF">LX32DRAFT_635307</name>
</gene>
<evidence type="ECO:0000259" key="5">
    <source>
        <dbReference type="PROSITE" id="PS50865"/>
    </source>
</evidence>
<dbReference type="GO" id="GO:0008270">
    <property type="term" value="F:zinc ion binding"/>
    <property type="evidence" value="ECO:0007669"/>
    <property type="project" value="UniProtKB-KW"/>
</dbReference>
<evidence type="ECO:0000256" key="2">
    <source>
        <dbReference type="ARBA" id="ARBA00022771"/>
    </source>
</evidence>